<dbReference type="PANTHER" id="PTHR11662:SF411">
    <property type="entry name" value="GH05102P"/>
    <property type="match status" value="1"/>
</dbReference>
<feature type="transmembrane region" description="Helical" evidence="7">
    <location>
        <begin position="242"/>
        <end position="261"/>
    </location>
</feature>
<gene>
    <name evidence="9" type="ORF">Zmor_015504</name>
</gene>
<dbReference type="PANTHER" id="PTHR11662">
    <property type="entry name" value="SOLUTE CARRIER FAMILY 17"/>
    <property type="match status" value="1"/>
</dbReference>
<evidence type="ECO:0000313" key="9">
    <source>
        <dbReference type="EMBL" id="KAJ3656424.1"/>
    </source>
</evidence>
<sequence>MSQLSEFLTCKRILVALFFLGFMLHHMLRINMSMAVIDMISNRSNMTEVQRFDWSEEQKNDILGCFCWGYTVTSLVSGHLSEVYGTRIILGSGVVLATICTLLTPLVASHLSYICLILLRVGVGFGLGMQWSSVMPIATKWIPPTDISKFLSTILGSQLGAAITFIVCGYLIKAFGWPSVFYVTGAFSAIWCLAWFYCVYDSPIQHPRISEDEQKRLLRKVKYQANSVSAKKPWAKIMTSRPVWAIIIAMTCINFNTHSVANYMPLYMNQVLNFNISANGLLSSLPYFATYFTAVLSSFLADKWNKSGYVSLLVVRQIFTVGALWIAAFSLTVESVWGYNYVVSVVFFTLWQSSAGCHSGGAIPNAVDISPNYSGTIFSLGTSLGSLMGYLSTKIVALLVTNEENFQEWRIFFWIISAANVVAAVVYHIFASAEVQEWNNTSVRNEVEQEYADATELYAVNAKPN</sequence>
<feature type="transmembrane region" description="Helical" evidence="7">
    <location>
        <begin position="411"/>
        <end position="430"/>
    </location>
</feature>
<evidence type="ECO:0000256" key="4">
    <source>
        <dbReference type="ARBA" id="ARBA00022847"/>
    </source>
</evidence>
<feature type="transmembrane region" description="Helical" evidence="7">
    <location>
        <begin position="313"/>
        <end position="333"/>
    </location>
</feature>
<feature type="transmembrane region" description="Helical" evidence="7">
    <location>
        <begin position="377"/>
        <end position="399"/>
    </location>
</feature>
<feature type="transmembrane region" description="Helical" evidence="7">
    <location>
        <begin position="281"/>
        <end position="301"/>
    </location>
</feature>
<evidence type="ECO:0000256" key="5">
    <source>
        <dbReference type="ARBA" id="ARBA00022989"/>
    </source>
</evidence>
<dbReference type="PROSITE" id="PS50850">
    <property type="entry name" value="MFS"/>
    <property type="match status" value="1"/>
</dbReference>
<feature type="domain" description="Major facilitator superfamily (MFS) profile" evidence="8">
    <location>
        <begin position="13"/>
        <end position="435"/>
    </location>
</feature>
<dbReference type="FunFam" id="1.20.1250.20:FF:000157">
    <property type="entry name" value="Inorganic phosphate cotransporter"/>
    <property type="match status" value="1"/>
</dbReference>
<accession>A0AA38MHS0</accession>
<evidence type="ECO:0000313" key="10">
    <source>
        <dbReference type="Proteomes" id="UP001168821"/>
    </source>
</evidence>
<dbReference type="GO" id="GO:0015293">
    <property type="term" value="F:symporter activity"/>
    <property type="evidence" value="ECO:0007669"/>
    <property type="project" value="UniProtKB-KW"/>
</dbReference>
<dbReference type="Pfam" id="PF07690">
    <property type="entry name" value="MFS_1"/>
    <property type="match status" value="1"/>
</dbReference>
<dbReference type="InterPro" id="IPR036259">
    <property type="entry name" value="MFS_trans_sf"/>
</dbReference>
<keyword evidence="5 7" id="KW-1133">Transmembrane helix</keyword>
<dbReference type="InterPro" id="IPR020846">
    <property type="entry name" value="MFS_dom"/>
</dbReference>
<dbReference type="FunFam" id="1.20.1250.20:FF:000003">
    <property type="entry name" value="Solute carrier family 17 member 3"/>
    <property type="match status" value="1"/>
</dbReference>
<dbReference type="EMBL" id="JALNTZ010000004">
    <property type="protein sequence ID" value="KAJ3656424.1"/>
    <property type="molecule type" value="Genomic_DNA"/>
</dbReference>
<dbReference type="GO" id="GO:0006820">
    <property type="term" value="P:monoatomic anion transport"/>
    <property type="evidence" value="ECO:0007669"/>
    <property type="project" value="TreeGrafter"/>
</dbReference>
<name>A0AA38MHS0_9CUCU</name>
<feature type="transmembrane region" description="Helical" evidence="7">
    <location>
        <begin position="110"/>
        <end position="129"/>
    </location>
</feature>
<evidence type="ECO:0000256" key="6">
    <source>
        <dbReference type="ARBA" id="ARBA00023136"/>
    </source>
</evidence>
<keyword evidence="4" id="KW-0769">Symport</keyword>
<keyword evidence="2" id="KW-0813">Transport</keyword>
<reference evidence="9" key="1">
    <citation type="journal article" date="2023" name="G3 (Bethesda)">
        <title>Whole genome assemblies of Zophobas morio and Tenebrio molitor.</title>
        <authorList>
            <person name="Kaur S."/>
            <person name="Stinson S.A."/>
            <person name="diCenzo G.C."/>
        </authorList>
    </citation>
    <scope>NUCLEOTIDE SEQUENCE</scope>
    <source>
        <strain evidence="9">QUZm001</strain>
    </source>
</reference>
<dbReference type="GO" id="GO:0016020">
    <property type="term" value="C:membrane"/>
    <property type="evidence" value="ECO:0007669"/>
    <property type="project" value="UniProtKB-SubCell"/>
</dbReference>
<evidence type="ECO:0000256" key="2">
    <source>
        <dbReference type="ARBA" id="ARBA00022448"/>
    </source>
</evidence>
<dbReference type="SUPFAM" id="SSF103473">
    <property type="entry name" value="MFS general substrate transporter"/>
    <property type="match status" value="1"/>
</dbReference>
<proteinExistence type="predicted"/>
<keyword evidence="3 7" id="KW-0812">Transmembrane</keyword>
<evidence type="ECO:0000259" key="8">
    <source>
        <dbReference type="PROSITE" id="PS50850"/>
    </source>
</evidence>
<dbReference type="InterPro" id="IPR011701">
    <property type="entry name" value="MFS"/>
</dbReference>
<comment type="subcellular location">
    <subcellularLocation>
        <location evidence="1">Membrane</location>
        <topology evidence="1">Multi-pass membrane protein</topology>
    </subcellularLocation>
</comment>
<evidence type="ECO:0000256" key="3">
    <source>
        <dbReference type="ARBA" id="ARBA00022692"/>
    </source>
</evidence>
<evidence type="ECO:0000256" key="1">
    <source>
        <dbReference type="ARBA" id="ARBA00004141"/>
    </source>
</evidence>
<feature type="transmembrane region" description="Helical" evidence="7">
    <location>
        <begin position="84"/>
        <end position="104"/>
    </location>
</feature>
<protein>
    <recommendedName>
        <fullName evidence="8">Major facilitator superfamily (MFS) profile domain-containing protein</fullName>
    </recommendedName>
</protein>
<keyword evidence="10" id="KW-1185">Reference proteome</keyword>
<comment type="caution">
    <text evidence="9">The sequence shown here is derived from an EMBL/GenBank/DDBJ whole genome shotgun (WGS) entry which is preliminary data.</text>
</comment>
<evidence type="ECO:0000256" key="7">
    <source>
        <dbReference type="SAM" id="Phobius"/>
    </source>
</evidence>
<dbReference type="Gene3D" id="1.20.1250.20">
    <property type="entry name" value="MFS general substrate transporter like domains"/>
    <property type="match status" value="2"/>
</dbReference>
<dbReference type="AlphaFoldDB" id="A0AA38MHS0"/>
<dbReference type="InterPro" id="IPR050382">
    <property type="entry name" value="MFS_Na/Anion_cotransporter"/>
</dbReference>
<feature type="transmembrane region" description="Helical" evidence="7">
    <location>
        <begin position="12"/>
        <end position="30"/>
    </location>
</feature>
<organism evidence="9 10">
    <name type="scientific">Zophobas morio</name>
    <dbReference type="NCBI Taxonomy" id="2755281"/>
    <lineage>
        <taxon>Eukaryota</taxon>
        <taxon>Metazoa</taxon>
        <taxon>Ecdysozoa</taxon>
        <taxon>Arthropoda</taxon>
        <taxon>Hexapoda</taxon>
        <taxon>Insecta</taxon>
        <taxon>Pterygota</taxon>
        <taxon>Neoptera</taxon>
        <taxon>Endopterygota</taxon>
        <taxon>Coleoptera</taxon>
        <taxon>Polyphaga</taxon>
        <taxon>Cucujiformia</taxon>
        <taxon>Tenebrionidae</taxon>
        <taxon>Zophobas</taxon>
    </lineage>
</organism>
<keyword evidence="6 7" id="KW-0472">Membrane</keyword>
<feature type="transmembrane region" description="Helical" evidence="7">
    <location>
        <begin position="179"/>
        <end position="200"/>
    </location>
</feature>
<feature type="transmembrane region" description="Helical" evidence="7">
    <location>
        <begin position="150"/>
        <end position="173"/>
    </location>
</feature>
<dbReference type="Proteomes" id="UP001168821">
    <property type="component" value="Unassembled WGS sequence"/>
</dbReference>